<dbReference type="Pfam" id="PF02211">
    <property type="entry name" value="NHase_beta_C"/>
    <property type="match status" value="1"/>
</dbReference>
<dbReference type="InterPro" id="IPR024690">
    <property type="entry name" value="CN_hydtase_beta_dom_C"/>
</dbReference>
<evidence type="ECO:0000259" key="1">
    <source>
        <dbReference type="Pfam" id="PF02211"/>
    </source>
</evidence>
<organism evidence="2 3">
    <name type="scientific">Actinomycetospora endophytica</name>
    <dbReference type="NCBI Taxonomy" id="2291215"/>
    <lineage>
        <taxon>Bacteria</taxon>
        <taxon>Bacillati</taxon>
        <taxon>Actinomycetota</taxon>
        <taxon>Actinomycetes</taxon>
        <taxon>Pseudonocardiales</taxon>
        <taxon>Pseudonocardiaceae</taxon>
        <taxon>Actinomycetospora</taxon>
    </lineage>
</organism>
<keyword evidence="3" id="KW-1185">Reference proteome</keyword>
<evidence type="ECO:0000313" key="2">
    <source>
        <dbReference type="EMBL" id="MCD2195607.1"/>
    </source>
</evidence>
<dbReference type="InterPro" id="IPR008990">
    <property type="entry name" value="Elect_transpt_acc-like_dom_sf"/>
</dbReference>
<protein>
    <submittedName>
        <fullName evidence="2">Nitrile hydratase subunit beta</fullName>
    </submittedName>
</protein>
<gene>
    <name evidence="2" type="ORF">LQ327_19745</name>
</gene>
<evidence type="ECO:0000313" key="3">
    <source>
        <dbReference type="Proteomes" id="UP001199469"/>
    </source>
</evidence>
<dbReference type="Gene3D" id="2.30.30.50">
    <property type="match status" value="1"/>
</dbReference>
<name>A0ABS8PCH3_9PSEU</name>
<comment type="caution">
    <text evidence="2">The sequence shown here is derived from an EMBL/GenBank/DDBJ whole genome shotgun (WGS) entry which is preliminary data.</text>
</comment>
<dbReference type="Proteomes" id="UP001199469">
    <property type="component" value="Unassembled WGS sequence"/>
</dbReference>
<accession>A0ABS8PCH3</accession>
<dbReference type="SUPFAM" id="SSF50090">
    <property type="entry name" value="Electron transport accessory proteins"/>
    <property type="match status" value="1"/>
</dbReference>
<feature type="domain" description="Nitrile hydratase beta subunit" evidence="1">
    <location>
        <begin position="2"/>
        <end position="87"/>
    </location>
</feature>
<proteinExistence type="predicted"/>
<reference evidence="2 3" key="1">
    <citation type="submission" date="2021-11" db="EMBL/GenBank/DDBJ databases">
        <title>Draft genome sequence of Actinomycetospora sp. SF1 isolated from the rhizosphere soil.</title>
        <authorList>
            <person name="Duangmal K."/>
            <person name="Chantavorakit T."/>
        </authorList>
    </citation>
    <scope>NUCLEOTIDE SEQUENCE [LARGE SCALE GENOMIC DNA]</scope>
    <source>
        <strain evidence="2 3">TBRC 5722</strain>
    </source>
</reference>
<dbReference type="RefSeq" id="WP_230736851.1">
    <property type="nucleotide sequence ID" value="NZ_JAJNDB010000004.1"/>
</dbReference>
<dbReference type="EMBL" id="JAJNDB010000004">
    <property type="protein sequence ID" value="MCD2195607.1"/>
    <property type="molecule type" value="Genomic_DNA"/>
</dbReference>
<sequence length="89" mass="9819">MNVGDRVRVRTMNPPGHNRAPRYVRGHVGEVVRFVGDGRFPDESAVVGSAAHREDIVTVAFPSAELWGPDAHSGDRVHVDLFVSYLEQP</sequence>